<accession>A0AAW0S356</accession>
<dbReference type="AlphaFoldDB" id="A0AAW0S356"/>
<sequence length="254" mass="27951">MQFSTSFVLLFCALGLQGAAGSPIVEGPGDVGSLDTEPQTDNTTELIRRNGDGNSPQDPIEAELFLDGTKKNMLPFEADCYAILCLNAPDVLQRVNDRVIKTNRRTSGVCASPFKRNKAKYNITLPLQDVNWGDFISPEEYPFASSLQGGSKAFLFPVSLQSQNSQGGTLNGLLAKNNIKQFDPSSTSPGASDRTWYKIIYKGNLGPYCKALMNNDKTVCRKSFNGRGSWGFDVADYAYKYDKAGRKYNLLPRQ</sequence>
<protein>
    <recommendedName>
        <fullName evidence="2">Deoxyribonuclease NucA/NucB domain-containing protein</fullName>
    </recommendedName>
</protein>
<evidence type="ECO:0000256" key="1">
    <source>
        <dbReference type="SAM" id="SignalP"/>
    </source>
</evidence>
<evidence type="ECO:0000259" key="2">
    <source>
        <dbReference type="Pfam" id="PF14040"/>
    </source>
</evidence>
<organism evidence="3 4">
    <name type="scientific">Beauveria asiatica</name>
    <dbReference type="NCBI Taxonomy" id="1069075"/>
    <lineage>
        <taxon>Eukaryota</taxon>
        <taxon>Fungi</taxon>
        <taxon>Dikarya</taxon>
        <taxon>Ascomycota</taxon>
        <taxon>Pezizomycotina</taxon>
        <taxon>Sordariomycetes</taxon>
        <taxon>Hypocreomycetidae</taxon>
        <taxon>Hypocreales</taxon>
        <taxon>Cordycipitaceae</taxon>
        <taxon>Beauveria</taxon>
    </lineage>
</organism>
<evidence type="ECO:0000313" key="4">
    <source>
        <dbReference type="Proteomes" id="UP001397290"/>
    </source>
</evidence>
<gene>
    <name evidence="3" type="ORF">G3M48_009043</name>
</gene>
<keyword evidence="1" id="KW-0732">Signal</keyword>
<evidence type="ECO:0000313" key="3">
    <source>
        <dbReference type="EMBL" id="KAK8148833.1"/>
    </source>
</evidence>
<dbReference type="EMBL" id="JAAHCF010000071">
    <property type="protein sequence ID" value="KAK8148833.1"/>
    <property type="molecule type" value="Genomic_DNA"/>
</dbReference>
<feature type="chain" id="PRO_5043710208" description="Deoxyribonuclease NucA/NucB domain-containing protein" evidence="1">
    <location>
        <begin position="22"/>
        <end position="254"/>
    </location>
</feature>
<comment type="caution">
    <text evidence="3">The sequence shown here is derived from an EMBL/GenBank/DDBJ whole genome shotgun (WGS) entry which is preliminary data.</text>
</comment>
<dbReference type="Pfam" id="PF14040">
    <property type="entry name" value="DNase_NucA_NucB"/>
    <property type="match status" value="1"/>
</dbReference>
<proteinExistence type="predicted"/>
<dbReference type="InterPro" id="IPR029476">
    <property type="entry name" value="DNase_NucA_NucB"/>
</dbReference>
<reference evidence="3 4" key="1">
    <citation type="submission" date="2020-02" db="EMBL/GenBank/DDBJ databases">
        <title>Comparative genomics of the hypocrealean fungal genus Beauvera.</title>
        <authorList>
            <person name="Showalter D.N."/>
            <person name="Bushley K.E."/>
            <person name="Rehner S.A."/>
        </authorList>
    </citation>
    <scope>NUCLEOTIDE SEQUENCE [LARGE SCALE GENOMIC DNA]</scope>
    <source>
        <strain evidence="3 4">ARSEF4384</strain>
    </source>
</reference>
<keyword evidence="4" id="KW-1185">Reference proteome</keyword>
<feature type="domain" description="Deoxyribonuclease NucA/NucB" evidence="2">
    <location>
        <begin position="80"/>
        <end position="181"/>
    </location>
</feature>
<dbReference type="Proteomes" id="UP001397290">
    <property type="component" value="Unassembled WGS sequence"/>
</dbReference>
<feature type="signal peptide" evidence="1">
    <location>
        <begin position="1"/>
        <end position="21"/>
    </location>
</feature>
<name>A0AAW0S356_9HYPO</name>